<organism evidence="2 3">
    <name type="scientific">Rubritalea halochordaticola</name>
    <dbReference type="NCBI Taxonomy" id="714537"/>
    <lineage>
        <taxon>Bacteria</taxon>
        <taxon>Pseudomonadati</taxon>
        <taxon>Verrucomicrobiota</taxon>
        <taxon>Verrucomicrobiia</taxon>
        <taxon>Verrucomicrobiales</taxon>
        <taxon>Rubritaleaceae</taxon>
        <taxon>Rubritalea</taxon>
    </lineage>
</organism>
<protein>
    <recommendedName>
        <fullName evidence="4">PEP-CTERM sorting domain-containing protein</fullName>
    </recommendedName>
</protein>
<proteinExistence type="predicted"/>
<accession>A0ABP9V063</accession>
<dbReference type="Proteomes" id="UP001424741">
    <property type="component" value="Unassembled WGS sequence"/>
</dbReference>
<reference evidence="2 3" key="1">
    <citation type="submission" date="2024-02" db="EMBL/GenBank/DDBJ databases">
        <title>Rubritalea halochordaticola NBRC 107102.</title>
        <authorList>
            <person name="Ichikawa N."/>
            <person name="Katano-Makiyama Y."/>
            <person name="Hidaka K."/>
        </authorList>
    </citation>
    <scope>NUCLEOTIDE SEQUENCE [LARGE SCALE GENOMIC DNA]</scope>
    <source>
        <strain evidence="2 3">NBRC 107102</strain>
    </source>
</reference>
<feature type="signal peptide" evidence="1">
    <location>
        <begin position="1"/>
        <end position="29"/>
    </location>
</feature>
<keyword evidence="3" id="KW-1185">Reference proteome</keyword>
<name>A0ABP9V063_9BACT</name>
<evidence type="ECO:0000313" key="2">
    <source>
        <dbReference type="EMBL" id="GAA5496073.1"/>
    </source>
</evidence>
<comment type="caution">
    <text evidence="2">The sequence shown here is derived from an EMBL/GenBank/DDBJ whole genome shotgun (WGS) entry which is preliminary data.</text>
</comment>
<evidence type="ECO:0000256" key="1">
    <source>
        <dbReference type="SAM" id="SignalP"/>
    </source>
</evidence>
<sequence length="111" mass="11233">MNSATHKQMKKRLLIACLISVAATANSSAAIIIANAGFEADNLADATDAFTNNSLSDWDGATTTAFNHGAVDPAPGGASDAPVTGENAAYMVGVSFISQNVSVTEDISVGD</sequence>
<evidence type="ECO:0008006" key="4">
    <source>
        <dbReference type="Google" id="ProtNLM"/>
    </source>
</evidence>
<feature type="chain" id="PRO_5046147510" description="PEP-CTERM sorting domain-containing protein" evidence="1">
    <location>
        <begin position="30"/>
        <end position="111"/>
    </location>
</feature>
<evidence type="ECO:0000313" key="3">
    <source>
        <dbReference type="Proteomes" id="UP001424741"/>
    </source>
</evidence>
<dbReference type="EMBL" id="BAABRL010000006">
    <property type="protein sequence ID" value="GAA5496073.1"/>
    <property type="molecule type" value="Genomic_DNA"/>
</dbReference>
<gene>
    <name evidence="2" type="ORF">Rhal01_02254</name>
</gene>
<keyword evidence="1" id="KW-0732">Signal</keyword>